<dbReference type="PANTHER" id="PTHR11452:SF33">
    <property type="entry name" value="ALPHA-GALACTOSIDASE 2"/>
    <property type="match status" value="1"/>
</dbReference>
<dbReference type="InterPro" id="IPR002241">
    <property type="entry name" value="Glyco_hydro_27"/>
</dbReference>
<dbReference type="PANTHER" id="PTHR11452">
    <property type="entry name" value="ALPHA-GALACTOSIDASE/ALPHA-N-ACETYLGALACTOSAMINIDASE"/>
    <property type="match status" value="1"/>
</dbReference>
<dbReference type="Proteomes" id="UP000240971">
    <property type="component" value="Unassembled WGS sequence"/>
</dbReference>
<comment type="caution">
    <text evidence="5">The sequence shown here is derived from an EMBL/GenBank/DDBJ whole genome shotgun (WGS) entry which is preliminary data.</text>
</comment>
<evidence type="ECO:0000256" key="4">
    <source>
        <dbReference type="SAM" id="SignalP"/>
    </source>
</evidence>
<name>A0A2P8HA44_CHINA</name>
<gene>
    <name evidence="5" type="ORF">CLV51_10978</name>
</gene>
<dbReference type="SUPFAM" id="SSF51011">
    <property type="entry name" value="Glycosyl hydrolase domain"/>
    <property type="match status" value="1"/>
</dbReference>
<keyword evidence="2" id="KW-0378">Hydrolase</keyword>
<dbReference type="OrthoDB" id="9758822at2"/>
<sequence length="794" mass="87827">MRIPFLIVAVLTTLHYTVLNAQPSSIKHGTNKKADGISDTHYTISNSFLTVIYNPVGKNLKVANQSGNNIFLKNIIPNGATGIARKEEMISAAFGKGTALVLNTADGGSISFTLYPLQPFLFVRQTIKNISHDNVDIQQLNPVSFSVDLGKPATGLKTLGTGGLLDPGKNPGSYVFLTTVDPVTRNGVVTGWLTNEKGSGVVFSGITNDLVEIKAQIDYGHFRLPAGKSATTETLLIGYFDDARLGEEQFADAIAKQQNIKLKPRSAVYCTWYSEKNGGAGSESSTIELAKFVKDNLKPFGLGVIQIDDQWQAGGQYNGPHRGFDRVDPKGGYPNGMTTTATAIKKEGLTAGIWWMPFARNHQDPEYKDRQHWFAYRKNGKPFETNWGGTSLDLTNPEVQHHIAYVAKTMCNWGFNYFKMDGLWTGTVTEQVYINDGYKDDSIGNCKPLFNPLKTQIEAFRDGLKILRKATGDKVFFSGCCVSQNMRSFGASFGLVNSMRIGPDFNHDGQNIRTGAIRASRLYFLNGRIWWNDPDPSMLRDSGKSTADAASTGIGCLTRARLLPSFVAVSGQFFLSSDWLPDLPNDRIEIMKRCMASHNGIARPVDAFDKTLPSIWVATDKKSGTQRNVIGLFNWETLSQNIGCSLGWAGLNDKTAYYAFDFWENKSLPDIYGSFALELPSESCRIIAVRAKSNHPVVVSTSQHVTQGMIDLLKEEWKTNTLSGISKVIAGDNYELRVAGMNDGGEWKIDKATIVENPEEATMEVLPQTEKGWMRIVIKTKKSRIVKWQLRFKK</sequence>
<dbReference type="GO" id="GO:0004553">
    <property type="term" value="F:hydrolase activity, hydrolyzing O-glycosyl compounds"/>
    <property type="evidence" value="ECO:0007669"/>
    <property type="project" value="InterPro"/>
</dbReference>
<keyword evidence="4" id="KW-0732">Signal</keyword>
<reference evidence="5 6" key="1">
    <citation type="submission" date="2018-03" db="EMBL/GenBank/DDBJ databases">
        <title>Genomic Encyclopedia of Archaeal and Bacterial Type Strains, Phase II (KMG-II): from individual species to whole genera.</title>
        <authorList>
            <person name="Goeker M."/>
        </authorList>
    </citation>
    <scope>NUCLEOTIDE SEQUENCE [LARGE SCALE GENOMIC DNA]</scope>
    <source>
        <strain evidence="5 6">DSM 24859</strain>
    </source>
</reference>
<dbReference type="InterPro" id="IPR017853">
    <property type="entry name" value="GH"/>
</dbReference>
<dbReference type="SUPFAM" id="SSF51445">
    <property type="entry name" value="(Trans)glycosidases"/>
    <property type="match status" value="1"/>
</dbReference>
<keyword evidence="3" id="KW-0326">Glycosidase</keyword>
<dbReference type="EMBL" id="PYAW01000009">
    <property type="protein sequence ID" value="PSL43084.1"/>
    <property type="molecule type" value="Genomic_DNA"/>
</dbReference>
<feature type="chain" id="PRO_5015181825" evidence="4">
    <location>
        <begin position="22"/>
        <end position="794"/>
    </location>
</feature>
<dbReference type="Gene3D" id="2.60.40.1180">
    <property type="entry name" value="Golgi alpha-mannosidase II"/>
    <property type="match status" value="1"/>
</dbReference>
<dbReference type="RefSeq" id="WP_106531178.1">
    <property type="nucleotide sequence ID" value="NZ_PYAW01000009.1"/>
</dbReference>
<dbReference type="GO" id="GO:0005975">
    <property type="term" value="P:carbohydrate metabolic process"/>
    <property type="evidence" value="ECO:0007669"/>
    <property type="project" value="InterPro"/>
</dbReference>
<keyword evidence="6" id="KW-1185">Reference proteome</keyword>
<evidence type="ECO:0000256" key="2">
    <source>
        <dbReference type="ARBA" id="ARBA00022801"/>
    </source>
</evidence>
<proteinExistence type="inferred from homology"/>
<dbReference type="InterPro" id="IPR013785">
    <property type="entry name" value="Aldolase_TIM"/>
</dbReference>
<organism evidence="5 6">
    <name type="scientific">Chitinophaga niastensis</name>
    <dbReference type="NCBI Taxonomy" id="536980"/>
    <lineage>
        <taxon>Bacteria</taxon>
        <taxon>Pseudomonadati</taxon>
        <taxon>Bacteroidota</taxon>
        <taxon>Chitinophagia</taxon>
        <taxon>Chitinophagales</taxon>
        <taxon>Chitinophagaceae</taxon>
        <taxon>Chitinophaga</taxon>
    </lineage>
</organism>
<protein>
    <submittedName>
        <fullName evidence="5">Melibiase</fullName>
    </submittedName>
</protein>
<dbReference type="Gene3D" id="3.20.20.70">
    <property type="entry name" value="Aldolase class I"/>
    <property type="match status" value="1"/>
</dbReference>
<feature type="signal peptide" evidence="4">
    <location>
        <begin position="1"/>
        <end position="21"/>
    </location>
</feature>
<evidence type="ECO:0000313" key="5">
    <source>
        <dbReference type="EMBL" id="PSL43084.1"/>
    </source>
</evidence>
<accession>A0A2P8HA44</accession>
<evidence type="ECO:0000256" key="1">
    <source>
        <dbReference type="ARBA" id="ARBA00009743"/>
    </source>
</evidence>
<evidence type="ECO:0000313" key="6">
    <source>
        <dbReference type="Proteomes" id="UP000240971"/>
    </source>
</evidence>
<dbReference type="InterPro" id="IPR013780">
    <property type="entry name" value="Glyco_hydro_b"/>
</dbReference>
<dbReference type="AlphaFoldDB" id="A0A2P8HA44"/>
<comment type="similarity">
    <text evidence="1">Belongs to the glycosyl hydrolase 27 family.</text>
</comment>
<evidence type="ECO:0000256" key="3">
    <source>
        <dbReference type="ARBA" id="ARBA00023295"/>
    </source>
</evidence>